<dbReference type="GO" id="GO:0001682">
    <property type="term" value="P:tRNA 5'-leader removal"/>
    <property type="evidence" value="ECO:0007669"/>
    <property type="project" value="UniProtKB-UniRule"/>
</dbReference>
<dbReference type="PANTHER" id="PTHR33992">
    <property type="entry name" value="RIBONUCLEASE P PROTEIN COMPONENT"/>
    <property type="match status" value="1"/>
</dbReference>
<keyword evidence="10" id="KW-1185">Reference proteome</keyword>
<gene>
    <name evidence="7 9" type="primary">rnpA</name>
    <name evidence="9" type="ordered locus">Pcar_3145</name>
</gene>
<dbReference type="InterPro" id="IPR020568">
    <property type="entry name" value="Ribosomal_Su5_D2-typ_SF"/>
</dbReference>
<evidence type="ECO:0000313" key="10">
    <source>
        <dbReference type="Proteomes" id="UP000002534"/>
    </source>
</evidence>
<dbReference type="KEGG" id="pca:Pcar_3145"/>
<comment type="function">
    <text evidence="1 7">RNaseP catalyzes the removal of the 5'-leader sequence from pre-tRNA to produce the mature 5'-terminus. It can also cleave other RNA substrates such as 4.5S RNA. The protein component plays an auxiliary but essential role in vivo by binding to the 5'-leader sequence and broadening the substrate specificity of the ribozyme.</text>
</comment>
<keyword evidence="4 7" id="KW-0255">Endonuclease</keyword>
<evidence type="ECO:0000313" key="9">
    <source>
        <dbReference type="EMBL" id="ABA90380.1"/>
    </source>
</evidence>
<dbReference type="HAMAP" id="MF_00227">
    <property type="entry name" value="RNase_P"/>
    <property type="match status" value="1"/>
</dbReference>
<dbReference type="GO" id="GO:0030677">
    <property type="term" value="C:ribonuclease P complex"/>
    <property type="evidence" value="ECO:0007669"/>
    <property type="project" value="TreeGrafter"/>
</dbReference>
<dbReference type="OrthoDB" id="9810867at2"/>
<dbReference type="AlphaFoldDB" id="K4EEK0"/>
<dbReference type="GO" id="GO:0004526">
    <property type="term" value="F:ribonuclease P activity"/>
    <property type="evidence" value="ECO:0007669"/>
    <property type="project" value="UniProtKB-UniRule"/>
</dbReference>
<protein>
    <recommendedName>
        <fullName evidence="7 8">Ribonuclease P protein component</fullName>
        <shortName evidence="7">RNase P protein</shortName>
        <shortName evidence="7">RNaseP protein</shortName>
        <ecNumber evidence="7 8">3.1.26.5</ecNumber>
    </recommendedName>
    <alternativeName>
        <fullName evidence="7">Protein C5</fullName>
    </alternativeName>
</protein>
<dbReference type="InterPro" id="IPR000100">
    <property type="entry name" value="RNase_P"/>
</dbReference>
<dbReference type="EC" id="3.1.26.5" evidence="7 8"/>
<dbReference type="NCBIfam" id="TIGR00188">
    <property type="entry name" value="rnpA"/>
    <property type="match status" value="1"/>
</dbReference>
<reference evidence="10" key="1">
    <citation type="submission" date="2005-10" db="EMBL/GenBank/DDBJ databases">
        <title>Complete sequence of Pelobacter carbinolicus DSM 2380.</title>
        <authorList>
            <person name="Copeland A."/>
            <person name="Lucas S."/>
            <person name="Lapidus A."/>
            <person name="Barry K."/>
            <person name="Detter J.C."/>
            <person name="Glavina T."/>
            <person name="Hammon N."/>
            <person name="Israni S."/>
            <person name="Pitluck S."/>
            <person name="Chertkov O."/>
            <person name="Schmutz J."/>
            <person name="Larimer F."/>
            <person name="Land M."/>
            <person name="Kyrpides N."/>
            <person name="Ivanova N."/>
            <person name="Richardson P."/>
        </authorList>
    </citation>
    <scope>NUCLEOTIDE SEQUENCE [LARGE SCALE GENOMIC DNA]</scope>
    <source>
        <strain evidence="10">DSM 2380 / NBRC 103641 / GraBd1</strain>
    </source>
</reference>
<evidence type="ECO:0000256" key="8">
    <source>
        <dbReference type="NCBIfam" id="TIGR00188"/>
    </source>
</evidence>
<evidence type="ECO:0000256" key="1">
    <source>
        <dbReference type="ARBA" id="ARBA00002663"/>
    </source>
</evidence>
<evidence type="ECO:0000256" key="5">
    <source>
        <dbReference type="ARBA" id="ARBA00022801"/>
    </source>
</evidence>
<keyword evidence="2 7" id="KW-0819">tRNA processing</keyword>
<dbReference type="PANTHER" id="PTHR33992:SF1">
    <property type="entry name" value="RIBONUCLEASE P PROTEIN COMPONENT"/>
    <property type="match status" value="1"/>
</dbReference>
<reference evidence="9 10" key="2">
    <citation type="journal article" date="2012" name="BMC Genomics">
        <title>The genome of Pelobacter carbinolicus reveals surprising metabolic capabilities and physiological features.</title>
        <authorList>
            <person name="Aklujkar M."/>
            <person name="Haveman S.A."/>
            <person name="Didonato R.Jr."/>
            <person name="Chertkov O."/>
            <person name="Han C.S."/>
            <person name="Land M.L."/>
            <person name="Brown P."/>
            <person name="Lovley D.R."/>
        </authorList>
    </citation>
    <scope>NUCLEOTIDE SEQUENCE [LARGE SCALE GENOMIC DNA]</scope>
    <source>
        <strain evidence="10">DSM 2380 / NBRC 103641 / GraBd1</strain>
    </source>
</reference>
<dbReference type="PROSITE" id="PS00648">
    <property type="entry name" value="RIBONUCLEASE_P"/>
    <property type="match status" value="1"/>
</dbReference>
<proteinExistence type="inferred from homology"/>
<dbReference type="STRING" id="338963.Pcar_3145"/>
<dbReference type="SUPFAM" id="SSF54211">
    <property type="entry name" value="Ribosomal protein S5 domain 2-like"/>
    <property type="match status" value="1"/>
</dbReference>
<evidence type="ECO:0000256" key="2">
    <source>
        <dbReference type="ARBA" id="ARBA00022694"/>
    </source>
</evidence>
<dbReference type="Gene3D" id="3.30.230.10">
    <property type="match status" value="1"/>
</dbReference>
<dbReference type="EMBL" id="CP000142">
    <property type="protein sequence ID" value="ABA90380.1"/>
    <property type="molecule type" value="Genomic_DNA"/>
</dbReference>
<evidence type="ECO:0000256" key="6">
    <source>
        <dbReference type="ARBA" id="ARBA00022884"/>
    </source>
</evidence>
<name>K4EEK0_SYNC1</name>
<comment type="similarity">
    <text evidence="7">Belongs to the RnpA family.</text>
</comment>
<dbReference type="InterPro" id="IPR014721">
    <property type="entry name" value="Ribsml_uS5_D2-typ_fold_subgr"/>
</dbReference>
<keyword evidence="6 7" id="KW-0694">RNA-binding</keyword>
<sequence length="121" mass="14143">MKTLGFSLSRCSKIRCSDEYRRLRRNGRRRHTRNFIIYTQLRENSGPARLGLTVSRKVGRAVTRNRVKRLLREFFRLHQSFIGCGQDVSIVAKPGAANLDYWQICDELAFLFRPDIVEKSP</sequence>
<comment type="catalytic activity">
    <reaction evidence="7">
        <text>Endonucleolytic cleavage of RNA, removing 5'-extranucleotides from tRNA precursor.</text>
        <dbReference type="EC" id="3.1.26.5"/>
    </reaction>
</comment>
<comment type="subunit">
    <text evidence="7">Consists of a catalytic RNA component (M1 or rnpB) and a protein subunit.</text>
</comment>
<keyword evidence="5 7" id="KW-0378">Hydrolase</keyword>
<dbReference type="InterPro" id="IPR020539">
    <property type="entry name" value="RNase_P_CS"/>
</dbReference>
<organism evidence="9 10">
    <name type="scientific">Syntrophotalea carbinolica (strain DSM 2380 / NBRC 103641 / GraBd1)</name>
    <name type="common">Pelobacter carbinolicus</name>
    <dbReference type="NCBI Taxonomy" id="338963"/>
    <lineage>
        <taxon>Bacteria</taxon>
        <taxon>Pseudomonadati</taxon>
        <taxon>Thermodesulfobacteriota</taxon>
        <taxon>Desulfuromonadia</taxon>
        <taxon>Desulfuromonadales</taxon>
        <taxon>Syntrophotaleaceae</taxon>
        <taxon>Syntrophotalea</taxon>
    </lineage>
</organism>
<dbReference type="Proteomes" id="UP000002534">
    <property type="component" value="Chromosome"/>
</dbReference>
<accession>K4EEK0</accession>
<dbReference type="eggNOG" id="COG0594">
    <property type="taxonomic scope" value="Bacteria"/>
</dbReference>
<dbReference type="Pfam" id="PF00825">
    <property type="entry name" value="Ribonuclease_P"/>
    <property type="match status" value="1"/>
</dbReference>
<keyword evidence="3 7" id="KW-0540">Nuclease</keyword>
<evidence type="ECO:0000256" key="7">
    <source>
        <dbReference type="HAMAP-Rule" id="MF_00227"/>
    </source>
</evidence>
<evidence type="ECO:0000256" key="3">
    <source>
        <dbReference type="ARBA" id="ARBA00022722"/>
    </source>
</evidence>
<evidence type="ECO:0000256" key="4">
    <source>
        <dbReference type="ARBA" id="ARBA00022759"/>
    </source>
</evidence>
<dbReference type="GO" id="GO:0042781">
    <property type="term" value="F:3'-tRNA processing endoribonuclease activity"/>
    <property type="evidence" value="ECO:0007669"/>
    <property type="project" value="TreeGrafter"/>
</dbReference>
<dbReference type="GO" id="GO:0000049">
    <property type="term" value="F:tRNA binding"/>
    <property type="evidence" value="ECO:0007669"/>
    <property type="project" value="UniProtKB-UniRule"/>
</dbReference>
<dbReference type="HOGENOM" id="CLU_117179_9_2_7"/>